<evidence type="ECO:0000259" key="12">
    <source>
        <dbReference type="PROSITE" id="PS50885"/>
    </source>
</evidence>
<dbReference type="EMBL" id="JALAAR010000007">
    <property type="protein sequence ID" value="MEH8017476.1"/>
    <property type="molecule type" value="Genomic_DNA"/>
</dbReference>
<dbReference type="CDD" id="cd06225">
    <property type="entry name" value="HAMP"/>
    <property type="match status" value="1"/>
</dbReference>
<reference evidence="13 14" key="1">
    <citation type="journal article" date="2023" name="Ecotoxicol. Environ. Saf.">
        <title>Mercury remediation potential of mercury-resistant strain Rheinheimera metallidurans sp. nov. isolated from a municipal waste dumping site.</title>
        <authorList>
            <person name="Yadav V."/>
            <person name="Manjhi A."/>
            <person name="Vadakedath N."/>
        </authorList>
    </citation>
    <scope>NUCLEOTIDE SEQUENCE [LARGE SCALE GENOMIC DNA]</scope>
    <source>
        <strain evidence="13 14">E-49</strain>
    </source>
</reference>
<keyword evidence="6" id="KW-0808">Transferase</keyword>
<evidence type="ECO:0000256" key="5">
    <source>
        <dbReference type="ARBA" id="ARBA00022553"/>
    </source>
</evidence>
<feature type="domain" description="Histidine kinase" evidence="11">
    <location>
        <begin position="221"/>
        <end position="430"/>
    </location>
</feature>
<evidence type="ECO:0000256" key="3">
    <source>
        <dbReference type="ARBA" id="ARBA00012438"/>
    </source>
</evidence>
<dbReference type="PROSITE" id="PS50885">
    <property type="entry name" value="HAMP"/>
    <property type="match status" value="1"/>
</dbReference>
<feature type="transmembrane region" description="Helical" evidence="10">
    <location>
        <begin position="142"/>
        <end position="165"/>
    </location>
</feature>
<dbReference type="Pfam" id="PF00512">
    <property type="entry name" value="HisKA"/>
    <property type="match status" value="1"/>
</dbReference>
<gene>
    <name evidence="13" type="ORF">MN202_09540</name>
</gene>
<proteinExistence type="predicted"/>
<dbReference type="GO" id="GO:0005524">
    <property type="term" value="F:ATP binding"/>
    <property type="evidence" value="ECO:0007669"/>
    <property type="project" value="UniProtKB-KW"/>
</dbReference>
<dbReference type="InterPro" id="IPR004358">
    <property type="entry name" value="Sig_transdc_His_kin-like_C"/>
</dbReference>
<dbReference type="SMART" id="SM00388">
    <property type="entry name" value="HisKA"/>
    <property type="match status" value="1"/>
</dbReference>
<dbReference type="Gene3D" id="1.10.287.130">
    <property type="match status" value="1"/>
</dbReference>
<comment type="caution">
    <text evidence="13">The sequence shown here is derived from an EMBL/GenBank/DDBJ whole genome shotgun (WGS) entry which is preliminary data.</text>
</comment>
<comment type="subcellular location">
    <subcellularLocation>
        <location evidence="2">Cell membrane</location>
        <topology evidence="2">Multi-pass membrane protein</topology>
    </subcellularLocation>
</comment>
<dbReference type="SUPFAM" id="SSF55874">
    <property type="entry name" value="ATPase domain of HSP90 chaperone/DNA topoisomerase II/histidine kinase"/>
    <property type="match status" value="1"/>
</dbReference>
<keyword evidence="10" id="KW-0472">Membrane</keyword>
<dbReference type="PANTHER" id="PTHR44936">
    <property type="entry name" value="SENSOR PROTEIN CREC"/>
    <property type="match status" value="1"/>
</dbReference>
<evidence type="ECO:0000256" key="4">
    <source>
        <dbReference type="ARBA" id="ARBA00022475"/>
    </source>
</evidence>
<keyword evidence="5" id="KW-0597">Phosphoprotein</keyword>
<dbReference type="SUPFAM" id="SSF47384">
    <property type="entry name" value="Homodimeric domain of signal transducing histidine kinase"/>
    <property type="match status" value="1"/>
</dbReference>
<dbReference type="SMART" id="SM00387">
    <property type="entry name" value="HATPase_c"/>
    <property type="match status" value="1"/>
</dbReference>
<evidence type="ECO:0000256" key="6">
    <source>
        <dbReference type="ARBA" id="ARBA00022679"/>
    </source>
</evidence>
<accession>A0ABU8C6C3</accession>
<evidence type="ECO:0000256" key="7">
    <source>
        <dbReference type="ARBA" id="ARBA00022741"/>
    </source>
</evidence>
<dbReference type="PRINTS" id="PR00344">
    <property type="entry name" value="BCTRLSENSOR"/>
</dbReference>
<dbReference type="InterPro" id="IPR003660">
    <property type="entry name" value="HAMP_dom"/>
</dbReference>
<dbReference type="PROSITE" id="PS50109">
    <property type="entry name" value="HIS_KIN"/>
    <property type="match status" value="1"/>
</dbReference>
<dbReference type="CDD" id="cd00082">
    <property type="entry name" value="HisKA"/>
    <property type="match status" value="1"/>
</dbReference>
<comment type="catalytic activity">
    <reaction evidence="1">
        <text>ATP + protein L-histidine = ADP + protein N-phospho-L-histidine.</text>
        <dbReference type="EC" id="2.7.13.3"/>
    </reaction>
</comment>
<evidence type="ECO:0000259" key="11">
    <source>
        <dbReference type="PROSITE" id="PS50109"/>
    </source>
</evidence>
<dbReference type="Pfam" id="PF02518">
    <property type="entry name" value="HATPase_c"/>
    <property type="match status" value="1"/>
</dbReference>
<dbReference type="InterPro" id="IPR003661">
    <property type="entry name" value="HisK_dim/P_dom"/>
</dbReference>
<evidence type="ECO:0000256" key="8">
    <source>
        <dbReference type="ARBA" id="ARBA00022777"/>
    </source>
</evidence>
<feature type="domain" description="HAMP" evidence="12">
    <location>
        <begin position="166"/>
        <end position="213"/>
    </location>
</feature>
<keyword evidence="8" id="KW-0418">Kinase</keyword>
<keyword evidence="10" id="KW-0812">Transmembrane</keyword>
<dbReference type="RefSeq" id="WP_335735887.1">
    <property type="nucleotide sequence ID" value="NZ_JALAAR010000007.1"/>
</dbReference>
<name>A0ABU8C6C3_9GAMM</name>
<dbReference type="PANTHER" id="PTHR44936:SF10">
    <property type="entry name" value="SENSOR PROTEIN RSTB"/>
    <property type="match status" value="1"/>
</dbReference>
<dbReference type="Proteomes" id="UP001375382">
    <property type="component" value="Unassembled WGS sequence"/>
</dbReference>
<keyword evidence="10" id="KW-1133">Transmembrane helix</keyword>
<protein>
    <recommendedName>
        <fullName evidence="3">histidine kinase</fullName>
        <ecNumber evidence="3">2.7.13.3</ecNumber>
    </recommendedName>
</protein>
<evidence type="ECO:0000313" key="14">
    <source>
        <dbReference type="Proteomes" id="UP001375382"/>
    </source>
</evidence>
<evidence type="ECO:0000256" key="2">
    <source>
        <dbReference type="ARBA" id="ARBA00004651"/>
    </source>
</evidence>
<keyword evidence="4" id="KW-1003">Cell membrane</keyword>
<evidence type="ECO:0000313" key="13">
    <source>
        <dbReference type="EMBL" id="MEH8017476.1"/>
    </source>
</evidence>
<keyword evidence="7" id="KW-0547">Nucleotide-binding</keyword>
<dbReference type="InterPro" id="IPR005467">
    <property type="entry name" value="His_kinase_dom"/>
</dbReference>
<evidence type="ECO:0000256" key="9">
    <source>
        <dbReference type="ARBA" id="ARBA00022840"/>
    </source>
</evidence>
<evidence type="ECO:0000256" key="1">
    <source>
        <dbReference type="ARBA" id="ARBA00000085"/>
    </source>
</evidence>
<keyword evidence="14" id="KW-1185">Reference proteome</keyword>
<dbReference type="InterPro" id="IPR036890">
    <property type="entry name" value="HATPase_C_sf"/>
</dbReference>
<keyword evidence="9 13" id="KW-0067">ATP-binding</keyword>
<dbReference type="Gene3D" id="3.30.565.10">
    <property type="entry name" value="Histidine kinase-like ATPase, C-terminal domain"/>
    <property type="match status" value="1"/>
</dbReference>
<evidence type="ECO:0000256" key="10">
    <source>
        <dbReference type="SAM" id="Phobius"/>
    </source>
</evidence>
<dbReference type="InterPro" id="IPR003594">
    <property type="entry name" value="HATPase_dom"/>
</dbReference>
<dbReference type="InterPro" id="IPR050980">
    <property type="entry name" value="2C_sensor_his_kinase"/>
</dbReference>
<organism evidence="13 14">
    <name type="scientific">Rheinheimera muenzenbergensis</name>
    <dbReference type="NCBI Taxonomy" id="1193628"/>
    <lineage>
        <taxon>Bacteria</taxon>
        <taxon>Pseudomonadati</taxon>
        <taxon>Pseudomonadota</taxon>
        <taxon>Gammaproteobacteria</taxon>
        <taxon>Chromatiales</taxon>
        <taxon>Chromatiaceae</taxon>
        <taxon>Rheinheimera</taxon>
    </lineage>
</organism>
<sequence>MWRFVLALLLVVIVGSIVLGQLFDALIQQQNEHRLSNEQQHLLSQVVLIQSALKSGIEPEQLSGWFASASDASPVQNKLQFELQSLKDYPLPDALMKQIYADKSVFLESKEGLTAYTLIDAQTVLLVTRASEPVTGVIDNPWLLTAGFYSILLGLLLIFLAPFLIRLAKLRTAAIAFGDGKLDIRLTVGSFWYLKEIEQAFNQMTERLVRLIQDNQLLSAGLSHELRTPLARVRMGLDTLCETADPNLRSQYEVRVNQNLDDMEDLINALLHFSRLQHSLDSTAKSRIDLKPLVLQHLEKANDPRLELITGPENYWIWADERHVSLILSNLLTNALTYCRDKVQLTLSDSTSHFILCISDDGAGIPAQDADKVFQPFVRLAGKTTGHKSGFGIGLALVERITKWLGGDVKVVSCQNLKGASFVVRFPHHPPSKLGQVQIT</sequence>
<dbReference type="InterPro" id="IPR036097">
    <property type="entry name" value="HisK_dim/P_sf"/>
</dbReference>
<dbReference type="EC" id="2.7.13.3" evidence="3"/>